<feature type="transmembrane region" description="Helical" evidence="8">
    <location>
        <begin position="59"/>
        <end position="78"/>
    </location>
</feature>
<dbReference type="EMBL" id="UHIV01000001">
    <property type="protein sequence ID" value="SUP52728.1"/>
    <property type="molecule type" value="Genomic_DNA"/>
</dbReference>
<keyword evidence="12" id="KW-1185">Reference proteome</keyword>
<evidence type="ECO:0000256" key="2">
    <source>
        <dbReference type="ARBA" id="ARBA00022448"/>
    </source>
</evidence>
<feature type="transmembrane region" description="Helical" evidence="8">
    <location>
        <begin position="237"/>
        <end position="258"/>
    </location>
</feature>
<keyword evidence="6 8" id="KW-1133">Transmembrane helix</keyword>
<reference evidence="11 13" key="2">
    <citation type="submission" date="2018-06" db="EMBL/GenBank/DDBJ databases">
        <authorList>
            <consortium name="Pathogen Informatics"/>
            <person name="Doyle S."/>
        </authorList>
    </citation>
    <scope>NUCLEOTIDE SEQUENCE [LARGE SCALE GENOMIC DNA]</scope>
    <source>
        <strain evidence="11 13">NCTC13645</strain>
    </source>
</reference>
<gene>
    <name evidence="10" type="ORF">IV50_GL000794</name>
    <name evidence="11" type="ORF">NCTC13645_00627</name>
</gene>
<evidence type="ECO:0000259" key="9">
    <source>
        <dbReference type="Pfam" id="PF13303"/>
    </source>
</evidence>
<dbReference type="AlphaFoldDB" id="A0A0R2H7G4"/>
<keyword evidence="2" id="KW-0813">Transport</keyword>
<keyword evidence="7 8" id="KW-0472">Membrane</keyword>
<evidence type="ECO:0000256" key="3">
    <source>
        <dbReference type="ARBA" id="ARBA00022475"/>
    </source>
</evidence>
<feature type="transmembrane region" description="Helical" evidence="8">
    <location>
        <begin position="125"/>
        <end position="151"/>
    </location>
</feature>
<feature type="transmembrane region" description="Helical" evidence="8">
    <location>
        <begin position="205"/>
        <end position="230"/>
    </location>
</feature>
<dbReference type="GO" id="GO:0009401">
    <property type="term" value="P:phosphoenolpyruvate-dependent sugar phosphotransferase system"/>
    <property type="evidence" value="ECO:0007669"/>
    <property type="project" value="InterPro"/>
</dbReference>
<dbReference type="GO" id="GO:0005886">
    <property type="term" value="C:plasma membrane"/>
    <property type="evidence" value="ECO:0007669"/>
    <property type="project" value="UniProtKB-SubCell"/>
</dbReference>
<feature type="transmembrane region" description="Helical" evidence="8">
    <location>
        <begin position="289"/>
        <end position="307"/>
    </location>
</feature>
<organism evidence="10 12">
    <name type="scientific">Weissella viridescens</name>
    <name type="common">Lactobacillus viridescens</name>
    <dbReference type="NCBI Taxonomy" id="1629"/>
    <lineage>
        <taxon>Bacteria</taxon>
        <taxon>Bacillati</taxon>
        <taxon>Bacillota</taxon>
        <taxon>Bacilli</taxon>
        <taxon>Lactobacillales</taxon>
        <taxon>Lactobacillaceae</taxon>
        <taxon>Weissella</taxon>
    </lineage>
</organism>
<dbReference type="OrthoDB" id="396983at2"/>
<reference evidence="10 12" key="1">
    <citation type="journal article" date="2015" name="Genome Announc.">
        <title>Expanding the biotechnology potential of lactobacilli through comparative genomics of 213 strains and associated genera.</title>
        <authorList>
            <person name="Sun Z."/>
            <person name="Harris H.M."/>
            <person name="McCann A."/>
            <person name="Guo C."/>
            <person name="Argimon S."/>
            <person name="Zhang W."/>
            <person name="Yang X."/>
            <person name="Jeffery I.B."/>
            <person name="Cooney J.C."/>
            <person name="Kagawa T.F."/>
            <person name="Liu W."/>
            <person name="Song Y."/>
            <person name="Salvetti E."/>
            <person name="Wrobel A."/>
            <person name="Rasinkangas P."/>
            <person name="Parkhill J."/>
            <person name="Rea M.C."/>
            <person name="O'Sullivan O."/>
            <person name="Ritari J."/>
            <person name="Douillard F.P."/>
            <person name="Paul Ross R."/>
            <person name="Yang R."/>
            <person name="Briner A.E."/>
            <person name="Felis G.E."/>
            <person name="de Vos W.M."/>
            <person name="Barrangou R."/>
            <person name="Klaenhammer T.R."/>
            <person name="Caufield P.W."/>
            <person name="Cui Y."/>
            <person name="Zhang H."/>
            <person name="O'Toole P.W."/>
        </authorList>
    </citation>
    <scope>NUCLEOTIDE SEQUENCE [LARGE SCALE GENOMIC DNA]</scope>
    <source>
        <strain evidence="10 12">DSM 20410</strain>
    </source>
</reference>
<evidence type="ECO:0000313" key="11">
    <source>
        <dbReference type="EMBL" id="SUP52728.1"/>
    </source>
</evidence>
<feature type="transmembrane region" description="Helical" evidence="8">
    <location>
        <begin position="158"/>
        <end position="185"/>
    </location>
</feature>
<comment type="subcellular location">
    <subcellularLocation>
        <location evidence="1">Cell membrane</location>
        <topology evidence="1">Multi-pass membrane protein</topology>
    </subcellularLocation>
</comment>
<dbReference type="Proteomes" id="UP000051992">
    <property type="component" value="Unassembled WGS sequence"/>
</dbReference>
<evidence type="ECO:0000256" key="4">
    <source>
        <dbReference type="ARBA" id="ARBA00022597"/>
    </source>
</evidence>
<keyword evidence="5 8" id="KW-0812">Transmembrane</keyword>
<feature type="transmembrane region" description="Helical" evidence="8">
    <location>
        <begin position="85"/>
        <end position="105"/>
    </location>
</feature>
<dbReference type="InterPro" id="IPR003352">
    <property type="entry name" value="PTS_EIIC"/>
</dbReference>
<feature type="transmembrane region" description="Helical" evidence="8">
    <location>
        <begin position="21"/>
        <end position="39"/>
    </location>
</feature>
<evidence type="ECO:0000313" key="10">
    <source>
        <dbReference type="EMBL" id="KRN46517.1"/>
    </source>
</evidence>
<evidence type="ECO:0000313" key="12">
    <source>
        <dbReference type="Proteomes" id="UP000051992"/>
    </source>
</evidence>
<sequence>MTSQTFDGSYKLTFKDFFFKVLNGSAQGIIIAVCPSAIVKYMLLPFVNSGQAWAMDLNAILVLFCSFLPIIIGVLTALQFNMRPLDVGVMAIAVGASTGSFKWGTAPSGFVNPVTHLTQTQPGTLFIASGAGDVINAMIVSGIGVITIWLVSRYLNGFGAVAIILSPLLIGGGVAMLGNFIAPYVGSVTAAIGEFVEMFTELQPLPMAILIAMAFSCIIVTPISTVGIALAISLSGLGAGAAGIGVVSTTVVLLINSLQVNSKGTSAAIFLGAMKGMMPSIFKKPRMFLAFITTAAISALPVVMFNVQGTPTSAGFGWIGMVSPIQSMVVHGADKTFMSNAVAVVPGLITWFVVPIVAGFVVNYVFTKIAHMYSAKDLKQEM</sequence>
<name>A0A0R2H7G4_WEIVI</name>
<dbReference type="STRING" id="1629.IV50_GL000794"/>
<accession>A0A0R2H7G4</accession>
<proteinExistence type="predicted"/>
<keyword evidence="4" id="KW-0762">Sugar transport</keyword>
<evidence type="ECO:0000256" key="7">
    <source>
        <dbReference type="ARBA" id="ARBA00023136"/>
    </source>
</evidence>
<dbReference type="PATRIC" id="fig|1629.5.peg.799"/>
<dbReference type="EMBL" id="JQBM01000002">
    <property type="protein sequence ID" value="KRN46517.1"/>
    <property type="molecule type" value="Genomic_DNA"/>
</dbReference>
<evidence type="ECO:0000256" key="8">
    <source>
        <dbReference type="SAM" id="Phobius"/>
    </source>
</evidence>
<protein>
    <submittedName>
        <fullName evidence="10">Membrane protein, toxin regulator</fullName>
    </submittedName>
    <submittedName>
        <fullName evidence="11">Predicted membrane protein, putative toxin regulator</fullName>
    </submittedName>
</protein>
<evidence type="ECO:0000313" key="13">
    <source>
        <dbReference type="Proteomes" id="UP000254621"/>
    </source>
</evidence>
<dbReference type="GO" id="GO:0008982">
    <property type="term" value="F:protein-N(PI)-phosphohistidine-sugar phosphotransferase activity"/>
    <property type="evidence" value="ECO:0007669"/>
    <property type="project" value="InterPro"/>
</dbReference>
<dbReference type="GeneID" id="86898710"/>
<dbReference type="Pfam" id="PF13303">
    <property type="entry name" value="PTS_EIIC_2"/>
    <property type="match status" value="1"/>
</dbReference>
<evidence type="ECO:0000256" key="6">
    <source>
        <dbReference type="ARBA" id="ARBA00022989"/>
    </source>
</evidence>
<evidence type="ECO:0000256" key="1">
    <source>
        <dbReference type="ARBA" id="ARBA00004651"/>
    </source>
</evidence>
<keyword evidence="3" id="KW-1003">Cell membrane</keyword>
<dbReference type="RefSeq" id="WP_057745381.1">
    <property type="nucleotide sequence ID" value="NZ_CBDALH010000008.1"/>
</dbReference>
<evidence type="ECO:0000256" key="5">
    <source>
        <dbReference type="ARBA" id="ARBA00022692"/>
    </source>
</evidence>
<feature type="transmembrane region" description="Helical" evidence="8">
    <location>
        <begin position="348"/>
        <end position="366"/>
    </location>
</feature>
<feature type="domain" description="Phosphotransferase system EIIC" evidence="9">
    <location>
        <begin position="20"/>
        <end position="379"/>
    </location>
</feature>
<dbReference type="Proteomes" id="UP000254621">
    <property type="component" value="Unassembled WGS sequence"/>
</dbReference>